<dbReference type="RefSeq" id="WP_110018779.1">
    <property type="nucleotide sequence ID" value="NZ_QGTJ01000006.1"/>
</dbReference>
<dbReference type="InterPro" id="IPR045155">
    <property type="entry name" value="Beta-lactam_cat"/>
</dbReference>
<dbReference type="PROSITE" id="PS00146">
    <property type="entry name" value="BETA_LACTAMASE_A"/>
    <property type="match status" value="1"/>
</dbReference>
<dbReference type="EC" id="3.5.2.6" evidence="3 6"/>
<dbReference type="InterPro" id="IPR023650">
    <property type="entry name" value="Beta-lactam_class-A_AS"/>
</dbReference>
<keyword evidence="9" id="KW-1185">Reference proteome</keyword>
<reference evidence="8 9" key="1">
    <citation type="submission" date="2018-05" db="EMBL/GenBank/DDBJ databases">
        <title>Genomic Encyclopedia of Type Strains, Phase IV (KMG-IV): sequencing the most valuable type-strain genomes for metagenomic binning, comparative biology and taxonomic classification.</title>
        <authorList>
            <person name="Goeker M."/>
        </authorList>
    </citation>
    <scope>NUCLEOTIDE SEQUENCE [LARGE SCALE GENOMIC DNA]</scope>
    <source>
        <strain evidence="8 9">DSM 23606</strain>
    </source>
</reference>
<comment type="caution">
    <text evidence="8">The sequence shown here is derived from an EMBL/GenBank/DDBJ whole genome shotgun (WGS) entry which is preliminary data.</text>
</comment>
<evidence type="ECO:0000259" key="7">
    <source>
        <dbReference type="Pfam" id="PF13354"/>
    </source>
</evidence>
<dbReference type="OrthoDB" id="9784149at2"/>
<evidence type="ECO:0000256" key="2">
    <source>
        <dbReference type="ARBA" id="ARBA00009009"/>
    </source>
</evidence>
<evidence type="ECO:0000313" key="9">
    <source>
        <dbReference type="Proteomes" id="UP000246569"/>
    </source>
</evidence>
<dbReference type="PROSITE" id="PS51318">
    <property type="entry name" value="TAT"/>
    <property type="match status" value="1"/>
</dbReference>
<dbReference type="InterPro" id="IPR000871">
    <property type="entry name" value="Beta-lactam_class-A"/>
</dbReference>
<keyword evidence="4 6" id="KW-0378">Hydrolase</keyword>
<evidence type="ECO:0000256" key="6">
    <source>
        <dbReference type="RuleBase" id="RU361140"/>
    </source>
</evidence>
<dbReference type="Proteomes" id="UP000246569">
    <property type="component" value="Unassembled WGS sequence"/>
</dbReference>
<dbReference type="PRINTS" id="PR00118">
    <property type="entry name" value="BLACTAMASEA"/>
</dbReference>
<dbReference type="GO" id="GO:0008800">
    <property type="term" value="F:beta-lactamase activity"/>
    <property type="evidence" value="ECO:0007669"/>
    <property type="project" value="UniProtKB-UniRule"/>
</dbReference>
<evidence type="ECO:0000256" key="4">
    <source>
        <dbReference type="ARBA" id="ARBA00022801"/>
    </source>
</evidence>
<comment type="catalytic activity">
    <reaction evidence="1 6">
        <text>a beta-lactam + H2O = a substituted beta-amino acid</text>
        <dbReference type="Rhea" id="RHEA:20401"/>
        <dbReference type="ChEBI" id="CHEBI:15377"/>
        <dbReference type="ChEBI" id="CHEBI:35627"/>
        <dbReference type="ChEBI" id="CHEBI:140347"/>
        <dbReference type="EC" id="3.5.2.6"/>
    </reaction>
</comment>
<dbReference type="EMBL" id="QGTJ01000006">
    <property type="protein sequence ID" value="PWV61101.1"/>
    <property type="molecule type" value="Genomic_DNA"/>
</dbReference>
<comment type="similarity">
    <text evidence="2 6">Belongs to the class-A beta-lactamase family.</text>
</comment>
<dbReference type="PANTHER" id="PTHR35333">
    <property type="entry name" value="BETA-LACTAMASE"/>
    <property type="match status" value="1"/>
</dbReference>
<dbReference type="Pfam" id="PF13354">
    <property type="entry name" value="Beta-lactamase2"/>
    <property type="match status" value="1"/>
</dbReference>
<proteinExistence type="inferred from homology"/>
<sequence>MNQQAGRRRFLQLIVAGVCGGGFGRAAAVEASFSTRLAVLEGTLGAEARLGVAVLDTHSGELRGRRLDERFPLCSTFKLIACGALLARVEAAALDLVQPVAIRAEDIVSHSPLTGPRVGGTMRFAELCAAALTQSDNTAGNLILRAIGGPAGLTAYVRALGDTQTRLDRWETALNAATPGDVRDTTTPAAMARLLHTLLLGERLAPAARTRLIEWLLANRTGDAKLRAGLPPGWRIGDKTGGGEYGTSNDVAIIWPGQGPALIVCVYLTQSTASFAARDHAIAEVARMLAPA</sequence>
<accession>A0A317MVF0</accession>
<evidence type="ECO:0000313" key="8">
    <source>
        <dbReference type="EMBL" id="PWV61101.1"/>
    </source>
</evidence>
<dbReference type="GO" id="GO:0046677">
    <property type="term" value="P:response to antibiotic"/>
    <property type="evidence" value="ECO:0007669"/>
    <property type="project" value="UniProtKB-UniRule"/>
</dbReference>
<dbReference type="NCBIfam" id="NF033103">
    <property type="entry name" value="bla_class_A"/>
    <property type="match status" value="1"/>
</dbReference>
<gene>
    <name evidence="8" type="ORF">C7443_106115</name>
</gene>
<dbReference type="InterPro" id="IPR012338">
    <property type="entry name" value="Beta-lactam/transpept-like"/>
</dbReference>
<dbReference type="PANTHER" id="PTHR35333:SF3">
    <property type="entry name" value="BETA-LACTAMASE-TYPE TRANSPEPTIDASE FOLD CONTAINING PROTEIN"/>
    <property type="match status" value="1"/>
</dbReference>
<protein>
    <recommendedName>
        <fullName evidence="3 6">Beta-lactamase</fullName>
        <ecNumber evidence="3 6">3.5.2.6</ecNumber>
    </recommendedName>
</protein>
<organism evidence="8 9">
    <name type="scientific">Plasticicumulans acidivorans</name>
    <dbReference type="NCBI Taxonomy" id="886464"/>
    <lineage>
        <taxon>Bacteria</taxon>
        <taxon>Pseudomonadati</taxon>
        <taxon>Pseudomonadota</taxon>
        <taxon>Gammaproteobacteria</taxon>
        <taxon>Candidatus Competibacteraceae</taxon>
        <taxon>Plasticicumulans</taxon>
    </lineage>
</organism>
<evidence type="ECO:0000256" key="3">
    <source>
        <dbReference type="ARBA" id="ARBA00012865"/>
    </source>
</evidence>
<dbReference type="GO" id="GO:0030655">
    <property type="term" value="P:beta-lactam antibiotic catabolic process"/>
    <property type="evidence" value="ECO:0007669"/>
    <property type="project" value="InterPro"/>
</dbReference>
<evidence type="ECO:0000256" key="5">
    <source>
        <dbReference type="ARBA" id="ARBA00023251"/>
    </source>
</evidence>
<feature type="domain" description="Beta-lactamase class A catalytic" evidence="7">
    <location>
        <begin position="51"/>
        <end position="267"/>
    </location>
</feature>
<name>A0A317MVF0_9GAMM</name>
<dbReference type="AlphaFoldDB" id="A0A317MVF0"/>
<dbReference type="SUPFAM" id="SSF56601">
    <property type="entry name" value="beta-lactamase/transpeptidase-like"/>
    <property type="match status" value="1"/>
</dbReference>
<keyword evidence="5 6" id="KW-0046">Antibiotic resistance</keyword>
<dbReference type="Gene3D" id="3.40.710.10">
    <property type="entry name" value="DD-peptidase/beta-lactamase superfamily"/>
    <property type="match status" value="1"/>
</dbReference>
<dbReference type="InterPro" id="IPR006311">
    <property type="entry name" value="TAT_signal"/>
</dbReference>
<evidence type="ECO:0000256" key="1">
    <source>
        <dbReference type="ARBA" id="ARBA00001526"/>
    </source>
</evidence>